<dbReference type="PROSITE" id="PS51910">
    <property type="entry name" value="GH18_2"/>
    <property type="match status" value="1"/>
</dbReference>
<reference evidence="5" key="1">
    <citation type="submission" date="2020-01" db="EMBL/GenBank/DDBJ databases">
        <authorList>
            <consortium name="DOE Joint Genome Institute"/>
            <person name="Haridas S."/>
            <person name="Albert R."/>
            <person name="Binder M."/>
            <person name="Bloem J."/>
            <person name="Labutti K."/>
            <person name="Salamov A."/>
            <person name="Andreopoulos B."/>
            <person name="Baker S.E."/>
            <person name="Barry K."/>
            <person name="Bills G."/>
            <person name="Bluhm B.H."/>
            <person name="Cannon C."/>
            <person name="Castanera R."/>
            <person name="Culley D.E."/>
            <person name="Daum C."/>
            <person name="Ezra D."/>
            <person name="Gonzalez J.B."/>
            <person name="Henrissat B."/>
            <person name="Kuo A."/>
            <person name="Liang C."/>
            <person name="Lipzen A."/>
            <person name="Lutzoni F."/>
            <person name="Magnuson J."/>
            <person name="Mondo S."/>
            <person name="Nolan M."/>
            <person name="Ohm R."/>
            <person name="Pangilinan J."/>
            <person name="Park H.-J."/>
            <person name="Ramirez L."/>
            <person name="Alfaro M."/>
            <person name="Sun H."/>
            <person name="Tritt A."/>
            <person name="Yoshinaga Y."/>
            <person name="Zwiers L.-H."/>
            <person name="Turgeon B.G."/>
            <person name="Goodwin S.B."/>
            <person name="Spatafora J.W."/>
            <person name="Crous P.W."/>
            <person name="Grigoriev I.V."/>
        </authorList>
    </citation>
    <scope>NUCLEOTIDE SEQUENCE</scope>
    <source>
        <strain evidence="5">CBS 342.82</strain>
    </source>
</reference>
<name>A0A6J3M4R0_9PEZI</name>
<dbReference type="SUPFAM" id="SSF51445">
    <property type="entry name" value="(Trans)glycosidases"/>
    <property type="match status" value="1"/>
</dbReference>
<dbReference type="PANTHER" id="PTHR45708">
    <property type="entry name" value="ENDOCHITINASE"/>
    <property type="match status" value="1"/>
</dbReference>
<dbReference type="GeneID" id="54360979"/>
<proteinExistence type="predicted"/>
<accession>A0A6J3M4R0</accession>
<dbReference type="Gene3D" id="3.20.20.80">
    <property type="entry name" value="Glycosidases"/>
    <property type="match status" value="1"/>
</dbReference>
<organism evidence="5">
    <name type="scientific">Dissoconium aciculare CBS 342.82</name>
    <dbReference type="NCBI Taxonomy" id="1314786"/>
    <lineage>
        <taxon>Eukaryota</taxon>
        <taxon>Fungi</taxon>
        <taxon>Dikarya</taxon>
        <taxon>Ascomycota</taxon>
        <taxon>Pezizomycotina</taxon>
        <taxon>Dothideomycetes</taxon>
        <taxon>Dothideomycetidae</taxon>
        <taxon>Mycosphaerellales</taxon>
        <taxon>Dissoconiaceae</taxon>
        <taxon>Dissoconium</taxon>
    </lineage>
</organism>
<dbReference type="InterPro" id="IPR001223">
    <property type="entry name" value="Glyco_hydro18_cat"/>
</dbReference>
<evidence type="ECO:0000259" key="3">
    <source>
        <dbReference type="PROSITE" id="PS51910"/>
    </source>
</evidence>
<keyword evidence="5" id="KW-0378">Hydrolase</keyword>
<protein>
    <submittedName>
        <fullName evidence="5">Glycoside hydrolase family 18 protein</fullName>
    </submittedName>
</protein>
<dbReference type="OrthoDB" id="3012298at2759"/>
<dbReference type="AlphaFoldDB" id="A0A6J3M4R0"/>
<evidence type="ECO:0000313" key="5">
    <source>
        <dbReference type="RefSeq" id="XP_033458928.1"/>
    </source>
</evidence>
<dbReference type="InterPro" id="IPR017853">
    <property type="entry name" value="GH"/>
</dbReference>
<dbReference type="PANTHER" id="PTHR45708:SF60">
    <property type="entry name" value="III CHITINASE, PUTATIVE (AFU_ORTHOLOGUE AFUA_5G03850)-RELATED"/>
    <property type="match status" value="1"/>
</dbReference>
<dbReference type="Pfam" id="PF00704">
    <property type="entry name" value="Glyco_hydro_18"/>
    <property type="match status" value="1"/>
</dbReference>
<feature type="chain" id="PRO_5026681286" evidence="2">
    <location>
        <begin position="18"/>
        <end position="512"/>
    </location>
</feature>
<dbReference type="Proteomes" id="UP000504637">
    <property type="component" value="Unplaced"/>
</dbReference>
<feature type="compositionally biased region" description="Low complexity" evidence="1">
    <location>
        <begin position="371"/>
        <end position="383"/>
    </location>
</feature>
<evidence type="ECO:0000256" key="1">
    <source>
        <dbReference type="SAM" id="MobiDB-lite"/>
    </source>
</evidence>
<reference evidence="5" key="3">
    <citation type="submission" date="2025-08" db="UniProtKB">
        <authorList>
            <consortium name="RefSeq"/>
        </authorList>
    </citation>
    <scope>IDENTIFICATION</scope>
    <source>
        <strain evidence="5">CBS 342.82</strain>
    </source>
</reference>
<gene>
    <name evidence="5" type="ORF">K489DRAFT_370797</name>
</gene>
<keyword evidence="4" id="KW-1185">Reference proteome</keyword>
<evidence type="ECO:0000256" key="2">
    <source>
        <dbReference type="SAM" id="SignalP"/>
    </source>
</evidence>
<feature type="region of interest" description="Disordered" evidence="1">
    <location>
        <begin position="368"/>
        <end position="429"/>
    </location>
</feature>
<feature type="domain" description="GH18" evidence="3">
    <location>
        <begin position="37"/>
        <end position="346"/>
    </location>
</feature>
<dbReference type="GO" id="GO:0005975">
    <property type="term" value="P:carbohydrate metabolic process"/>
    <property type="evidence" value="ECO:0007669"/>
    <property type="project" value="InterPro"/>
</dbReference>
<reference evidence="5" key="2">
    <citation type="submission" date="2020-04" db="EMBL/GenBank/DDBJ databases">
        <authorList>
            <consortium name="NCBI Genome Project"/>
        </authorList>
    </citation>
    <scope>NUCLEOTIDE SEQUENCE</scope>
    <source>
        <strain evidence="5">CBS 342.82</strain>
    </source>
</reference>
<feature type="signal peptide" evidence="2">
    <location>
        <begin position="1"/>
        <end position="17"/>
    </location>
</feature>
<evidence type="ECO:0000313" key="4">
    <source>
        <dbReference type="Proteomes" id="UP000504637"/>
    </source>
</evidence>
<dbReference type="GO" id="GO:0004568">
    <property type="term" value="F:chitinase activity"/>
    <property type="evidence" value="ECO:0007669"/>
    <property type="project" value="TreeGrafter"/>
</dbReference>
<feature type="compositionally biased region" description="Acidic residues" evidence="1">
    <location>
        <begin position="409"/>
        <end position="421"/>
    </location>
</feature>
<dbReference type="GO" id="GO:0005576">
    <property type="term" value="C:extracellular region"/>
    <property type="evidence" value="ECO:0007669"/>
    <property type="project" value="TreeGrafter"/>
</dbReference>
<dbReference type="RefSeq" id="XP_033458928.1">
    <property type="nucleotide sequence ID" value="XM_033603179.1"/>
</dbReference>
<sequence length="512" mass="54706">MRISTVWFMGWSALSLAFPLSTRNDTDAHKNTDAQSRRLATYVQSFNTLAGGNMSLLPIRDQQTHVTHAILAAIHVEDTPGVIHLNDNDIDSSYWDVIWAEAALLQSAGTKVMMMLGGAAPGSYQRLCSGDGAGSVLNEAYYLPLQKTLKLHKIDGLDLDIEEVVPLACPLALLQRLHADFGREFILTMAPVASDLEPSGRGLGGFSYLHLDAQALSSDKPNGKLIDWFNVQFYNGWGDASSTVGYTSIINNGFDPSRVAMGILSSPQDGGSGWYPRYTYVATISQLVATYPNFGGVVSWEYHDSGFGDEEGDVVDSTGARSRGQGTFQDDPWMWQAQIGQILQSPAQEVPPTDVPPSTFPLTDISPTEIPPADVAPTDVPPTEIAPTDIAPMDPTEIAPTNIAPTDTDPTDTEPTDEDPSDAAARPGKVLPFDSASATLPRLNTPYPDAFHKLTISGVPNIDATWALNITAGNITAAIGVLQTLDDVVEAGISTAVGLVQDVGGVLNDIIV</sequence>
<keyword evidence="2" id="KW-0732">Signal</keyword>
<dbReference type="InterPro" id="IPR050542">
    <property type="entry name" value="Glycosyl_Hydrlase18_Chitinase"/>
</dbReference>